<feature type="signal peptide" evidence="1">
    <location>
        <begin position="1"/>
        <end position="26"/>
    </location>
</feature>
<dbReference type="RefSeq" id="WP_076959070.1">
    <property type="nucleotide sequence ID" value="NZ_MLCO01000213.1"/>
</dbReference>
<evidence type="ECO:0000313" key="2">
    <source>
        <dbReference type="EMBL" id="ONG50000.1"/>
    </source>
</evidence>
<keyword evidence="1" id="KW-0732">Signal</keyword>
<sequence>MTRRSSLLRALLLSLVGLLLLGQSVAAPAHCLRTARPASAAREAAQGWAVLGIAMPICTPDGMAMGTGDPAAPDHGEPGFCAVAQALPQAWAPEPPALPPPRWHLAEVRAVALREAPPLPAARASPFVARGPPGAA</sequence>
<organism evidence="2 3">
    <name type="scientific">Teichococcus deserti</name>
    <dbReference type="NCBI Taxonomy" id="1817963"/>
    <lineage>
        <taxon>Bacteria</taxon>
        <taxon>Pseudomonadati</taxon>
        <taxon>Pseudomonadota</taxon>
        <taxon>Alphaproteobacteria</taxon>
        <taxon>Acetobacterales</taxon>
        <taxon>Roseomonadaceae</taxon>
        <taxon>Roseomonas</taxon>
    </lineage>
</organism>
<evidence type="ECO:0000256" key="1">
    <source>
        <dbReference type="SAM" id="SignalP"/>
    </source>
</evidence>
<dbReference type="EMBL" id="MLCO01000213">
    <property type="protein sequence ID" value="ONG50000.1"/>
    <property type="molecule type" value="Genomic_DNA"/>
</dbReference>
<name>A0A1V2GY21_9PROT</name>
<evidence type="ECO:0008006" key="4">
    <source>
        <dbReference type="Google" id="ProtNLM"/>
    </source>
</evidence>
<accession>A0A1V2GY21</accession>
<gene>
    <name evidence="2" type="ORF">BKE38_20015</name>
</gene>
<dbReference type="AlphaFoldDB" id="A0A1V2GY21"/>
<protein>
    <recommendedName>
        <fullName evidence="4">DUF2946 domain-containing protein</fullName>
    </recommendedName>
</protein>
<keyword evidence="3" id="KW-1185">Reference proteome</keyword>
<reference evidence="2 3" key="1">
    <citation type="submission" date="2016-10" db="EMBL/GenBank/DDBJ databases">
        <title>Draft Genome sequence of Roseomonas sp. strain M3.</title>
        <authorList>
            <person name="Subhash Y."/>
            <person name="Lee S."/>
        </authorList>
    </citation>
    <scope>NUCLEOTIDE SEQUENCE [LARGE SCALE GENOMIC DNA]</scope>
    <source>
        <strain evidence="2 3">M3</strain>
    </source>
</reference>
<proteinExistence type="predicted"/>
<comment type="caution">
    <text evidence="2">The sequence shown here is derived from an EMBL/GenBank/DDBJ whole genome shotgun (WGS) entry which is preliminary data.</text>
</comment>
<feature type="chain" id="PRO_5010707441" description="DUF2946 domain-containing protein" evidence="1">
    <location>
        <begin position="27"/>
        <end position="136"/>
    </location>
</feature>
<dbReference type="Proteomes" id="UP000188879">
    <property type="component" value="Unassembled WGS sequence"/>
</dbReference>
<evidence type="ECO:0000313" key="3">
    <source>
        <dbReference type="Proteomes" id="UP000188879"/>
    </source>
</evidence>